<feature type="signal peptide" evidence="10">
    <location>
        <begin position="1"/>
        <end position="22"/>
    </location>
</feature>
<evidence type="ECO:0000256" key="10">
    <source>
        <dbReference type="SAM" id="SignalP"/>
    </source>
</evidence>
<dbReference type="OrthoDB" id="337270at2759"/>
<dbReference type="InterPro" id="IPR019145">
    <property type="entry name" value="Mediator_Med10"/>
</dbReference>
<comment type="similarity">
    <text evidence="2 9">Belongs to the Mediator complex subunit 10 family.</text>
</comment>
<evidence type="ECO:0000256" key="9">
    <source>
        <dbReference type="RuleBase" id="RU364146"/>
    </source>
</evidence>
<dbReference type="GO" id="GO:0006357">
    <property type="term" value="P:regulation of transcription by RNA polymerase II"/>
    <property type="evidence" value="ECO:0007669"/>
    <property type="project" value="InterPro"/>
</dbReference>
<dbReference type="GO" id="GO:0016592">
    <property type="term" value="C:mediator complex"/>
    <property type="evidence" value="ECO:0007669"/>
    <property type="project" value="InterPro"/>
</dbReference>
<comment type="subunit">
    <text evidence="9">Component of the Mediator complex.</text>
</comment>
<evidence type="ECO:0000256" key="8">
    <source>
        <dbReference type="ARBA" id="ARBA00032004"/>
    </source>
</evidence>
<proteinExistence type="inferred from homology"/>
<evidence type="ECO:0000256" key="6">
    <source>
        <dbReference type="ARBA" id="ARBA00023163"/>
    </source>
</evidence>
<evidence type="ECO:0000256" key="2">
    <source>
        <dbReference type="ARBA" id="ARBA00005389"/>
    </source>
</evidence>
<keyword evidence="5 9" id="KW-0010">Activator</keyword>
<dbReference type="EMBL" id="KE747823">
    <property type="protein sequence ID" value="RMZ69932.1"/>
    <property type="molecule type" value="Genomic_DNA"/>
</dbReference>
<gene>
    <name evidence="9" type="primary">MED10</name>
    <name evidence="11" type="ORF">GMOD_00008873</name>
</gene>
<dbReference type="Proteomes" id="UP000265663">
    <property type="component" value="Unassembled WGS sequence"/>
</dbReference>
<evidence type="ECO:0000256" key="4">
    <source>
        <dbReference type="ARBA" id="ARBA00023015"/>
    </source>
</evidence>
<dbReference type="PANTHER" id="PTHR13345:SF13">
    <property type="entry name" value="MEDIATOR OF RNA POLYMERASE II TRANSCRIPTION SUBUNIT 10"/>
    <property type="match status" value="1"/>
</dbReference>
<keyword evidence="6 9" id="KW-0804">Transcription</keyword>
<protein>
    <recommendedName>
        <fullName evidence="3 9">Mediator of RNA polymerase II transcription subunit 10</fullName>
    </recommendedName>
    <alternativeName>
        <fullName evidence="8 9">Mediator complex subunit 10</fullName>
    </alternativeName>
</protein>
<keyword evidence="7 9" id="KW-0539">Nucleus</keyword>
<name>A0A3M7M638_9PLEO</name>
<keyword evidence="4 9" id="KW-0805">Transcription regulation</keyword>
<keyword evidence="10" id="KW-0732">Signal</keyword>
<dbReference type="Pfam" id="PF09748">
    <property type="entry name" value="Med10"/>
    <property type="match status" value="1"/>
</dbReference>
<evidence type="ECO:0000313" key="11">
    <source>
        <dbReference type="EMBL" id="RMZ69932.1"/>
    </source>
</evidence>
<evidence type="ECO:0000256" key="1">
    <source>
        <dbReference type="ARBA" id="ARBA00004123"/>
    </source>
</evidence>
<organism evidence="11 12">
    <name type="scientific">Pyrenophora seminiperda CCB06</name>
    <dbReference type="NCBI Taxonomy" id="1302712"/>
    <lineage>
        <taxon>Eukaryota</taxon>
        <taxon>Fungi</taxon>
        <taxon>Dikarya</taxon>
        <taxon>Ascomycota</taxon>
        <taxon>Pezizomycotina</taxon>
        <taxon>Dothideomycetes</taxon>
        <taxon>Pleosporomycetidae</taxon>
        <taxon>Pleosporales</taxon>
        <taxon>Pleosporineae</taxon>
        <taxon>Pleosporaceae</taxon>
        <taxon>Pyrenophora</taxon>
    </lineage>
</organism>
<accession>A0A3M7M638</accession>
<keyword evidence="12" id="KW-1185">Reference proteome</keyword>
<dbReference type="AlphaFoldDB" id="A0A3M7M638"/>
<evidence type="ECO:0000256" key="3">
    <source>
        <dbReference type="ARBA" id="ARBA00019617"/>
    </source>
</evidence>
<comment type="subcellular location">
    <subcellularLocation>
        <location evidence="1 9">Nucleus</location>
    </subcellularLocation>
</comment>
<dbReference type="GO" id="GO:0003712">
    <property type="term" value="F:transcription coregulator activity"/>
    <property type="evidence" value="ECO:0007669"/>
    <property type="project" value="InterPro"/>
</dbReference>
<evidence type="ECO:0000256" key="7">
    <source>
        <dbReference type="ARBA" id="ARBA00023242"/>
    </source>
</evidence>
<evidence type="ECO:0000256" key="5">
    <source>
        <dbReference type="ARBA" id="ARBA00023159"/>
    </source>
</evidence>
<dbReference type="PANTHER" id="PTHR13345">
    <property type="entry name" value="MEDIATOR OF RNA POLYMERASE II TRANSCRIPTION SUBUNIT 10"/>
    <property type="match status" value="1"/>
</dbReference>
<comment type="function">
    <text evidence="9">Component of the Mediator complex, a coactivator involved in the regulated transcription of nearly all RNA polymerase II-dependent genes. Mediator functions as a bridge to convey information from gene-specific regulatory proteins to the basal RNA polymerase II transcription machinery. Mediator is recruited to promoters by direct interactions with regulatory proteins and serves as a scaffold for the assembly of a functional preinitiation complex with RNA polymerase II and the general transcription factors.</text>
</comment>
<reference evidence="11 12" key="1">
    <citation type="journal article" date="2014" name="PLoS ONE">
        <title>De novo Genome Assembly of the Fungal Plant Pathogen Pyrenophora semeniperda.</title>
        <authorList>
            <person name="Soliai M.M."/>
            <person name="Meyer S.E."/>
            <person name="Udall J.A."/>
            <person name="Elzinga D.E."/>
            <person name="Hermansen R.A."/>
            <person name="Bodily P.M."/>
            <person name="Hart A.A."/>
            <person name="Coleman C.E."/>
        </authorList>
    </citation>
    <scope>NUCLEOTIDE SEQUENCE [LARGE SCALE GENOMIC DNA]</scope>
    <source>
        <strain evidence="11 12">CCB06</strain>
        <tissue evidence="11">Mycelium</tissue>
    </source>
</reference>
<evidence type="ECO:0000313" key="12">
    <source>
        <dbReference type="Proteomes" id="UP000265663"/>
    </source>
</evidence>
<feature type="chain" id="PRO_5018016671" description="Mediator of RNA polymerase II transcription subunit 10" evidence="10">
    <location>
        <begin position="23"/>
        <end position="177"/>
    </location>
</feature>
<sequence length="177" mass="19691">MVSRGLAARLLVARLYLAPTLPASNLTKGQNSSISMAAVDPEVAIVTVETQLKDIVQNLYNLIVQAYDHHGSKTQEAMKREIQVLVQNLVQLSRTAPSIRINIPPEVMSYVENSRNPDIFTREFVETVQRMNQMLNGRVDAYRMLQEQLARQVSSAIPELKDDVSTIVEVSGGKVTV</sequence>